<evidence type="ECO:0000256" key="1">
    <source>
        <dbReference type="SAM" id="Coils"/>
    </source>
</evidence>
<reference evidence="3" key="1">
    <citation type="submission" date="2021-01" db="EMBL/GenBank/DDBJ databases">
        <authorList>
            <person name="Eckstrom K.M.E."/>
        </authorList>
    </citation>
    <scope>NUCLEOTIDE SEQUENCE</scope>
    <source>
        <strain evidence="3">UVCC 0001</strain>
    </source>
</reference>
<evidence type="ECO:0000313" key="3">
    <source>
        <dbReference type="EMBL" id="KAK2080744.1"/>
    </source>
</evidence>
<evidence type="ECO:0000256" key="2">
    <source>
        <dbReference type="SAM" id="MobiDB-lite"/>
    </source>
</evidence>
<gene>
    <name evidence="3" type="ORF">QBZ16_000598</name>
</gene>
<name>A0AAD9MIW4_PROWI</name>
<keyword evidence="1" id="KW-0175">Coiled coil</keyword>
<organism evidence="3 4">
    <name type="scientific">Prototheca wickerhamii</name>
    <dbReference type="NCBI Taxonomy" id="3111"/>
    <lineage>
        <taxon>Eukaryota</taxon>
        <taxon>Viridiplantae</taxon>
        <taxon>Chlorophyta</taxon>
        <taxon>core chlorophytes</taxon>
        <taxon>Trebouxiophyceae</taxon>
        <taxon>Chlorellales</taxon>
        <taxon>Chlorellaceae</taxon>
        <taxon>Prototheca</taxon>
    </lineage>
</organism>
<feature type="compositionally biased region" description="Low complexity" evidence="2">
    <location>
        <begin position="326"/>
        <end position="339"/>
    </location>
</feature>
<comment type="caution">
    <text evidence="3">The sequence shown here is derived from an EMBL/GenBank/DDBJ whole genome shotgun (WGS) entry which is preliminary data.</text>
</comment>
<accession>A0AAD9MIW4</accession>
<protein>
    <submittedName>
        <fullName evidence="3">Uncharacterized protein</fullName>
    </submittedName>
</protein>
<keyword evidence="4" id="KW-1185">Reference proteome</keyword>
<dbReference type="EMBL" id="JASFZW010000001">
    <property type="protein sequence ID" value="KAK2080744.1"/>
    <property type="molecule type" value="Genomic_DNA"/>
</dbReference>
<feature type="coiled-coil region" evidence="1">
    <location>
        <begin position="223"/>
        <end position="271"/>
    </location>
</feature>
<evidence type="ECO:0000313" key="4">
    <source>
        <dbReference type="Proteomes" id="UP001255856"/>
    </source>
</evidence>
<feature type="coiled-coil region" evidence="1">
    <location>
        <begin position="34"/>
        <end position="61"/>
    </location>
</feature>
<dbReference type="AlphaFoldDB" id="A0AAD9MIW4"/>
<sequence>MGSVDLDSDGRMGERCKLGTLLCSMAFQSAQRSAERLAQICVEKEAQADAAEERLRATLAQTEVAGERLASLKEEPARGGGEQRAHEAEARAAEAEEALDIVLARLEEARALEARELDSAAERRRQVDIDVVAAKKKIGESTEQDMEHLQRVRRDIEAAVGELRETQDLLGAARRDLNAVEAAACAGRAERDRLDAELAARRDAQRLAEDDRAAHDSRLEGELRGERARCERLRDDLERAVVRGQLLEQIVAALKEQSGTLRGALEDARAEARAWRESVSRGGLGPLEAEPQALRAPADEGEHERLRVLAARPDPGPAAGHRRAGRALGEAPLPGALPATPAVLALKGAPRH</sequence>
<feature type="compositionally biased region" description="Low complexity" evidence="2">
    <location>
        <begin position="310"/>
        <end position="319"/>
    </location>
</feature>
<feature type="region of interest" description="Disordered" evidence="2">
    <location>
        <begin position="276"/>
        <end position="339"/>
    </location>
</feature>
<feature type="compositionally biased region" description="Basic and acidic residues" evidence="2">
    <location>
        <begin position="297"/>
        <end position="307"/>
    </location>
</feature>
<feature type="coiled-coil region" evidence="1">
    <location>
        <begin position="85"/>
        <end position="183"/>
    </location>
</feature>
<dbReference type="Proteomes" id="UP001255856">
    <property type="component" value="Unassembled WGS sequence"/>
</dbReference>
<proteinExistence type="predicted"/>